<evidence type="ECO:0000313" key="1">
    <source>
        <dbReference type="EMBL" id="KRO38349.1"/>
    </source>
</evidence>
<dbReference type="AlphaFoldDB" id="A0A0R2PQY0"/>
<gene>
    <name evidence="1" type="ORF">ABR55_01490</name>
</gene>
<protein>
    <recommendedName>
        <fullName evidence="3">YbjN domain-containing protein</fullName>
    </recommendedName>
</protein>
<dbReference type="Gene3D" id="3.30.1460.10">
    <property type="match status" value="1"/>
</dbReference>
<organism evidence="1 2">
    <name type="scientific">Actinobacteria bacterium BACL15 MAG-120823-bin78</name>
    <dbReference type="NCBI Taxonomy" id="1655563"/>
    <lineage>
        <taxon>Bacteria</taxon>
        <taxon>Bacillati</taxon>
        <taxon>Actinomycetota</taxon>
        <taxon>Actinomycetes</taxon>
        <taxon>Actinomycetes incertae sedis</taxon>
        <taxon>ac1 cluster</taxon>
    </lineage>
</organism>
<comment type="caution">
    <text evidence="1">The sequence shown here is derived from an EMBL/GenBank/DDBJ whole genome shotgun (WGS) entry which is preliminary data.</text>
</comment>
<dbReference type="Proteomes" id="UP000052955">
    <property type="component" value="Unassembled WGS sequence"/>
</dbReference>
<dbReference type="EMBL" id="LIAN01000030">
    <property type="protein sequence ID" value="KRO38349.1"/>
    <property type="molecule type" value="Genomic_DNA"/>
</dbReference>
<dbReference type="InterPro" id="IPR019660">
    <property type="entry name" value="Put_sensory_transdc_reg_YbjN"/>
</dbReference>
<accession>A0A0R2PQY0</accession>
<sequence>MAGIDPRVTIEEFLASHDLEYERKGANTFLLTLPGEKKLQTHCALVVGDHSLSINAFVIRKPDDNADQVHAWCMSKNASMYGIAFATNEVGDIFLVGRLPLFAVTDRELDRLIGSVLQYSDNSFNPLLELGFANAIRREWAWRLSRGESLANLEAFKHLV</sequence>
<dbReference type="SUPFAM" id="SSF69635">
    <property type="entry name" value="Type III secretory system chaperone-like"/>
    <property type="match status" value="1"/>
</dbReference>
<proteinExistence type="predicted"/>
<dbReference type="Pfam" id="PF10722">
    <property type="entry name" value="YbjN"/>
    <property type="match status" value="1"/>
</dbReference>
<evidence type="ECO:0000313" key="2">
    <source>
        <dbReference type="Proteomes" id="UP000052955"/>
    </source>
</evidence>
<name>A0A0R2PQY0_9ACTN</name>
<reference evidence="1 2" key="1">
    <citation type="submission" date="2015-10" db="EMBL/GenBank/DDBJ databases">
        <title>Metagenome-Assembled Genomes uncover a global brackish microbiome.</title>
        <authorList>
            <person name="Hugerth L.W."/>
            <person name="Larsson J."/>
            <person name="Alneberg J."/>
            <person name="Lindh M.V."/>
            <person name="Legrand C."/>
            <person name="Pinhassi J."/>
            <person name="Andersson A.F."/>
        </authorList>
    </citation>
    <scope>NUCLEOTIDE SEQUENCE [LARGE SCALE GENOMIC DNA]</scope>
    <source>
        <strain evidence="1">BACL15 MAG-120823-bin78</strain>
    </source>
</reference>
<evidence type="ECO:0008006" key="3">
    <source>
        <dbReference type="Google" id="ProtNLM"/>
    </source>
</evidence>